<protein>
    <submittedName>
        <fullName evidence="1">Uncharacterized protein</fullName>
    </submittedName>
</protein>
<dbReference type="VEuPathDB" id="FungiDB:BDV34DRAFT_188881"/>
<gene>
    <name evidence="1" type="ORF">BDV34DRAFT_188881</name>
</gene>
<dbReference type="Proteomes" id="UP000326532">
    <property type="component" value="Unassembled WGS sequence"/>
</dbReference>
<proteinExistence type="predicted"/>
<evidence type="ECO:0000313" key="1">
    <source>
        <dbReference type="EMBL" id="KAB8209319.1"/>
    </source>
</evidence>
<reference evidence="1 2" key="1">
    <citation type="submission" date="2019-04" db="EMBL/GenBank/DDBJ databases">
        <title>Fungal friends and foes A comparative genomics study of 23 Aspergillus species from section Flavi.</title>
        <authorList>
            <consortium name="DOE Joint Genome Institute"/>
            <person name="Kjaerbolling I."/>
            <person name="Vesth T.C."/>
            <person name="Frisvad J.C."/>
            <person name="Nybo J.L."/>
            <person name="Theobald S."/>
            <person name="Kildgaard S."/>
            <person name="Petersen T.I."/>
            <person name="Kuo A."/>
            <person name="Sato A."/>
            <person name="Lyhne E.K."/>
            <person name="Kogle M.E."/>
            <person name="Wiebenga A."/>
            <person name="Kun R.S."/>
            <person name="Lubbers R.J."/>
            <person name="Makela M.R."/>
            <person name="Barry K."/>
            <person name="Chovatia M."/>
            <person name="Clum A."/>
            <person name="Daum C."/>
            <person name="Haridas S."/>
            <person name="He G."/>
            <person name="LaButti K."/>
            <person name="Lipzen A."/>
            <person name="Mondo S."/>
            <person name="Pangilinan J."/>
            <person name="Riley R."/>
            <person name="Salamov A."/>
            <person name="Simmons B.A."/>
            <person name="Magnuson J.K."/>
            <person name="Henrissat B."/>
            <person name="Mortensen U.H."/>
            <person name="Larsen T.O."/>
            <person name="De vries R.P."/>
            <person name="Grigoriev I.V."/>
            <person name="Machida M."/>
            <person name="Baker S.E."/>
            <person name="Andersen M.R."/>
        </authorList>
    </citation>
    <scope>NUCLEOTIDE SEQUENCE [LARGE SCALE GENOMIC DNA]</scope>
    <source>
        <strain evidence="1 2">CBS 117618</strain>
    </source>
</reference>
<dbReference type="EMBL" id="ML734947">
    <property type="protein sequence ID" value="KAB8209319.1"/>
    <property type="molecule type" value="Genomic_DNA"/>
</dbReference>
<dbReference type="OMA" id="EYIIRHI"/>
<evidence type="ECO:0000313" key="2">
    <source>
        <dbReference type="Proteomes" id="UP000326532"/>
    </source>
</evidence>
<organism evidence="1 2">
    <name type="scientific">Aspergillus parasiticus</name>
    <dbReference type="NCBI Taxonomy" id="5067"/>
    <lineage>
        <taxon>Eukaryota</taxon>
        <taxon>Fungi</taxon>
        <taxon>Dikarya</taxon>
        <taxon>Ascomycota</taxon>
        <taxon>Pezizomycotina</taxon>
        <taxon>Eurotiomycetes</taxon>
        <taxon>Eurotiomycetidae</taxon>
        <taxon>Eurotiales</taxon>
        <taxon>Aspergillaceae</taxon>
        <taxon>Aspergillus</taxon>
        <taxon>Aspergillus subgen. Circumdati</taxon>
    </lineage>
</organism>
<name>A0A5N6DW50_ASPPA</name>
<keyword evidence="2" id="KW-1185">Reference proteome</keyword>
<dbReference type="AlphaFoldDB" id="A0A5N6DW50"/>
<sequence length="175" mass="20279">MAVYLSIPIINELVRLVDISTYEDSVHAMGSAILNYYFPVANGYAVIPGEHRGDKTITEFNIIRIERRFPGDRSVVEHTTVKATKAADWLISLSEQLEDDLWSTNPECGRCWVIIILGPTFRFYEYHLHRPKNKRVIPWGPPNQQQQNSFHVHHDCITIDWMLRHMAQNDAPPVR</sequence>
<accession>A0A5N6DW50</accession>